<evidence type="ECO:0000313" key="5">
    <source>
        <dbReference type="Proteomes" id="UP000196877"/>
    </source>
</evidence>
<feature type="domain" description="Fumarylacetoacetase-like C-terminal" evidence="3">
    <location>
        <begin position="94"/>
        <end position="300"/>
    </location>
</feature>
<dbReference type="RefSeq" id="WP_006636773.1">
    <property type="nucleotide sequence ID" value="NZ_BORD01000002.1"/>
</dbReference>
<sequence>MKFATAGLHSRIFVGLVMGDKIMDLQKAEKKLFELETIPETLIECVSEGDKFVRHVEQLVEWSKKKHTEESGSYIYPLSDVKLLAPIPKPRKNVFCIGKNYRDHAIEMGSEADIPEHIMVFTKAPTSVIGHMEDIDAHKGVTDALDYEGELAVVIGKTGRRIPKEEALDYVFGYTIVNDVTARDLQKRHKQFFIGKSLDATCPMGPYLVHKSMIEDPQQLKVETRVNGALRQSGCTKDMIFPIAEIIETLSKGMTLEAGDIIATGTPSGVGNGFHPPRFLHEGDQVDITIEPIGTLSNKVLSSDG</sequence>
<evidence type="ECO:0000256" key="2">
    <source>
        <dbReference type="ARBA" id="ARBA00022723"/>
    </source>
</evidence>
<evidence type="ECO:0000313" key="4">
    <source>
        <dbReference type="EMBL" id="ASB90174.1"/>
    </source>
</evidence>
<keyword evidence="4" id="KW-0378">Hydrolase</keyword>
<reference evidence="4 5" key="1">
    <citation type="submission" date="2017-06" db="EMBL/GenBank/DDBJ databases">
        <title>Genome sequence of Bacillus sonorensis strain SRCM101395.</title>
        <authorList>
            <person name="Cho S.H."/>
        </authorList>
    </citation>
    <scope>NUCLEOTIDE SEQUENCE [LARGE SCALE GENOMIC DNA]</scope>
    <source>
        <strain evidence="4 5">SRCM101395</strain>
    </source>
</reference>
<dbReference type="SUPFAM" id="SSF56529">
    <property type="entry name" value="FAH"/>
    <property type="match status" value="1"/>
</dbReference>
<dbReference type="InterPro" id="IPR011234">
    <property type="entry name" value="Fumarylacetoacetase-like_C"/>
</dbReference>
<dbReference type="GeneID" id="92852387"/>
<dbReference type="GO" id="GO:0047621">
    <property type="term" value="F:acylpyruvate hydrolase activity"/>
    <property type="evidence" value="ECO:0007669"/>
    <property type="project" value="UniProtKB-EC"/>
</dbReference>
<keyword evidence="5" id="KW-1185">Reference proteome</keyword>
<evidence type="ECO:0000256" key="1">
    <source>
        <dbReference type="ARBA" id="ARBA00010211"/>
    </source>
</evidence>
<accession>A0ABM6LLE4</accession>
<comment type="similarity">
    <text evidence="1">Belongs to the FAH family.</text>
</comment>
<protein>
    <submittedName>
        <fullName evidence="4">Acylpyruvate hydrolase</fullName>
        <ecNumber evidence="4">3.7.1.5</ecNumber>
    </submittedName>
</protein>
<dbReference type="EMBL" id="CP021920">
    <property type="protein sequence ID" value="ASB90174.1"/>
    <property type="molecule type" value="Genomic_DNA"/>
</dbReference>
<proteinExistence type="inferred from homology"/>
<gene>
    <name evidence="4" type="ORF">S101395_03668</name>
</gene>
<dbReference type="Gene3D" id="3.90.850.10">
    <property type="entry name" value="Fumarylacetoacetase-like, C-terminal domain"/>
    <property type="match status" value="1"/>
</dbReference>
<dbReference type="Proteomes" id="UP000196877">
    <property type="component" value="Chromosome"/>
</dbReference>
<dbReference type="Pfam" id="PF01557">
    <property type="entry name" value="FAA_hydrolase"/>
    <property type="match status" value="1"/>
</dbReference>
<evidence type="ECO:0000259" key="3">
    <source>
        <dbReference type="Pfam" id="PF01557"/>
    </source>
</evidence>
<organism evidence="4 5">
    <name type="scientific">Bacillus sonorensis</name>
    <dbReference type="NCBI Taxonomy" id="119858"/>
    <lineage>
        <taxon>Bacteria</taxon>
        <taxon>Bacillati</taxon>
        <taxon>Bacillota</taxon>
        <taxon>Bacilli</taxon>
        <taxon>Bacillales</taxon>
        <taxon>Bacillaceae</taxon>
        <taxon>Bacillus</taxon>
    </lineage>
</organism>
<dbReference type="EC" id="3.7.1.5" evidence="4"/>
<name>A0ABM6LLE4_9BACI</name>
<keyword evidence="2" id="KW-0479">Metal-binding</keyword>
<dbReference type="PANTHER" id="PTHR11820:SF7">
    <property type="entry name" value="ACYLPYRUVASE FAHD1, MITOCHONDRIAL"/>
    <property type="match status" value="1"/>
</dbReference>
<dbReference type="InterPro" id="IPR036663">
    <property type="entry name" value="Fumarylacetoacetase_C_sf"/>
</dbReference>
<dbReference type="PANTHER" id="PTHR11820">
    <property type="entry name" value="ACYLPYRUVASE"/>
    <property type="match status" value="1"/>
</dbReference>